<feature type="compositionally biased region" description="Low complexity" evidence="1">
    <location>
        <begin position="438"/>
        <end position="468"/>
    </location>
</feature>
<dbReference type="Pfam" id="PF12937">
    <property type="entry name" value="F-box-like"/>
    <property type="match status" value="1"/>
</dbReference>
<protein>
    <recommendedName>
        <fullName evidence="2">F-box domain-containing protein</fullName>
    </recommendedName>
</protein>
<name>A0A8J4PV74_9MYCE</name>
<dbReference type="Gene3D" id="2.120.10.80">
    <property type="entry name" value="Kelch-type beta propeller"/>
    <property type="match status" value="2"/>
</dbReference>
<dbReference type="Pfam" id="PF01344">
    <property type="entry name" value="Kelch_1"/>
    <property type="match status" value="1"/>
</dbReference>
<dbReference type="InterPro" id="IPR015915">
    <property type="entry name" value="Kelch-typ_b-propeller"/>
</dbReference>
<evidence type="ECO:0000313" key="3">
    <source>
        <dbReference type="EMBL" id="KAF2074200.1"/>
    </source>
</evidence>
<dbReference type="Gene3D" id="1.20.1280.50">
    <property type="match status" value="1"/>
</dbReference>
<dbReference type="CDD" id="cd09917">
    <property type="entry name" value="F-box_SF"/>
    <property type="match status" value="1"/>
</dbReference>
<dbReference type="AlphaFoldDB" id="A0A8J4PV74"/>
<evidence type="ECO:0000259" key="2">
    <source>
        <dbReference type="PROSITE" id="PS50181"/>
    </source>
</evidence>
<comment type="caution">
    <text evidence="3">The sequence shown here is derived from an EMBL/GenBank/DDBJ whole genome shotgun (WGS) entry which is preliminary data.</text>
</comment>
<gene>
    <name evidence="3" type="ORF">CYY_004486</name>
</gene>
<dbReference type="SUPFAM" id="SSF117281">
    <property type="entry name" value="Kelch motif"/>
    <property type="match status" value="1"/>
</dbReference>
<feature type="region of interest" description="Disordered" evidence="1">
    <location>
        <begin position="409"/>
        <end position="468"/>
    </location>
</feature>
<dbReference type="PROSITE" id="PS50181">
    <property type="entry name" value="FBOX"/>
    <property type="match status" value="1"/>
</dbReference>
<dbReference type="InterPro" id="IPR006652">
    <property type="entry name" value="Kelch_1"/>
</dbReference>
<reference evidence="3" key="1">
    <citation type="submission" date="2020-01" db="EMBL/GenBank/DDBJ databases">
        <title>Development of genomics and gene disruption for Polysphondylium violaceum indicates a role for the polyketide synthase stlB in stalk morphogenesis.</title>
        <authorList>
            <person name="Narita B."/>
            <person name="Kawabe Y."/>
            <person name="Kin K."/>
            <person name="Saito T."/>
            <person name="Gibbs R."/>
            <person name="Kuspa A."/>
            <person name="Muzny D."/>
            <person name="Queller D."/>
            <person name="Richards S."/>
            <person name="Strassman J."/>
            <person name="Sucgang R."/>
            <person name="Worley K."/>
            <person name="Schaap P."/>
        </authorList>
    </citation>
    <scope>NUCLEOTIDE SEQUENCE</scope>
    <source>
        <strain evidence="3">QSvi11</strain>
    </source>
</reference>
<dbReference type="InterPro" id="IPR001810">
    <property type="entry name" value="F-box_dom"/>
</dbReference>
<proteinExistence type="predicted"/>
<sequence length="468" mass="52987">MNSGSSSKEMDFYNGSPYDGLYKLPYEVILHIFSFMDLTDIKNLKLVCKTFSNVASEYCLWKMFMIKLHTSGKIAPRVCHSAVVYKNKMYVYGGHLPDSHTFIKDVKKDVHSFDFENRKWNKELCVGSDMPEKTEHSAVVYKNGMYVFGGYSGNASYLDINLYKLDLDTLESSVLQGTGSKPQGRSAHSANVWREYMYIFGGWNGTESNNTFYRINLETLEWSQVPAKGTPPPCIRSHSAVIYDDFMYIIGGYGPNGHTEFPYSYDLLNNEWIPMIDNRDGPCSRSRLRTVVYGNSLWCLGGWNRSSYYNDLWKFNLETRRWSKIQSSFELTGIGQYSLVTYKNQIYVYGGYNPGTSSPQPNLYTYMAGPPSLEEDDIMNLDKIYLEDEEMSAFGSSSGSCSMASIASSNSGSSISGLKNKNNRIDSQNELKTKKFKTNNSNNNNNNNGLNSTTNNSTIGILTNYSHQ</sequence>
<dbReference type="SUPFAM" id="SSF81383">
    <property type="entry name" value="F-box domain"/>
    <property type="match status" value="1"/>
</dbReference>
<evidence type="ECO:0000313" key="4">
    <source>
        <dbReference type="Proteomes" id="UP000695562"/>
    </source>
</evidence>
<dbReference type="EMBL" id="AJWJ01000159">
    <property type="protein sequence ID" value="KAF2074200.1"/>
    <property type="molecule type" value="Genomic_DNA"/>
</dbReference>
<feature type="compositionally biased region" description="Basic and acidic residues" evidence="1">
    <location>
        <begin position="423"/>
        <end position="433"/>
    </location>
</feature>
<organism evidence="3 4">
    <name type="scientific">Polysphondylium violaceum</name>
    <dbReference type="NCBI Taxonomy" id="133409"/>
    <lineage>
        <taxon>Eukaryota</taxon>
        <taxon>Amoebozoa</taxon>
        <taxon>Evosea</taxon>
        <taxon>Eumycetozoa</taxon>
        <taxon>Dictyostelia</taxon>
        <taxon>Dictyosteliales</taxon>
        <taxon>Dictyosteliaceae</taxon>
        <taxon>Polysphondylium</taxon>
    </lineage>
</organism>
<feature type="domain" description="F-box" evidence="2">
    <location>
        <begin position="18"/>
        <end position="64"/>
    </location>
</feature>
<accession>A0A8J4PV74</accession>
<dbReference type="SMART" id="SM00256">
    <property type="entry name" value="FBOX"/>
    <property type="match status" value="1"/>
</dbReference>
<dbReference type="PANTHER" id="PTHR23244">
    <property type="entry name" value="KELCH REPEAT DOMAIN"/>
    <property type="match status" value="1"/>
</dbReference>
<keyword evidence="4" id="KW-1185">Reference proteome</keyword>
<dbReference type="OrthoDB" id="10250130at2759"/>
<dbReference type="Pfam" id="PF24681">
    <property type="entry name" value="Kelch_KLHDC2_KLHL20_DRC7"/>
    <property type="match status" value="1"/>
</dbReference>
<evidence type="ECO:0000256" key="1">
    <source>
        <dbReference type="SAM" id="MobiDB-lite"/>
    </source>
</evidence>
<dbReference type="InterPro" id="IPR036047">
    <property type="entry name" value="F-box-like_dom_sf"/>
</dbReference>
<dbReference type="Proteomes" id="UP000695562">
    <property type="component" value="Unassembled WGS sequence"/>
</dbReference>